<comment type="caution">
    <text evidence="2">The sequence shown here is derived from an EMBL/GenBank/DDBJ whole genome shotgun (WGS) entry which is preliminary data.</text>
</comment>
<feature type="transmembrane region" description="Helical" evidence="1">
    <location>
        <begin position="16"/>
        <end position="39"/>
    </location>
</feature>
<accession>A0A0P6SKX2</accession>
<dbReference type="STRING" id="119224.AKK44_05940"/>
<proteinExistence type="predicted"/>
<keyword evidence="3" id="KW-1185">Reference proteome</keyword>
<feature type="transmembrane region" description="Helical" evidence="1">
    <location>
        <begin position="64"/>
        <end position="87"/>
    </location>
</feature>
<evidence type="ECO:0000313" key="3">
    <source>
        <dbReference type="Proteomes" id="UP000049578"/>
    </source>
</evidence>
<organism evidence="2 3">
    <name type="scientific">Streptococcus phocae</name>
    <dbReference type="NCBI Taxonomy" id="119224"/>
    <lineage>
        <taxon>Bacteria</taxon>
        <taxon>Bacillati</taxon>
        <taxon>Bacillota</taxon>
        <taxon>Bacilli</taxon>
        <taxon>Lactobacillales</taxon>
        <taxon>Streptococcaceae</taxon>
        <taxon>Streptococcus</taxon>
    </lineage>
</organism>
<dbReference type="AlphaFoldDB" id="A0A0P6SKX2"/>
<evidence type="ECO:0008006" key="4">
    <source>
        <dbReference type="Google" id="ProtNLM"/>
    </source>
</evidence>
<protein>
    <recommendedName>
        <fullName evidence="4">DUF2975 domain-containing protein</fullName>
    </recommendedName>
</protein>
<gene>
    <name evidence="2" type="ORF">AKK44_05940</name>
</gene>
<reference evidence="2 3" key="1">
    <citation type="submission" date="2015-08" db="EMBL/GenBank/DDBJ databases">
        <title>Genome sequence of Streptococcus phocae subsp. phocae ATCC 51973T isolated from liver specimen obtained from seal.</title>
        <authorList>
            <person name="Avendano-Herrera R."/>
        </authorList>
    </citation>
    <scope>NUCLEOTIDE SEQUENCE [LARGE SCALE GENOMIC DNA]</scope>
    <source>
        <strain evidence="2 3">ATCC 51973</strain>
    </source>
</reference>
<keyword evidence="1" id="KW-0472">Membrane</keyword>
<feature type="transmembrane region" description="Helical" evidence="1">
    <location>
        <begin position="99"/>
        <end position="119"/>
    </location>
</feature>
<evidence type="ECO:0000256" key="1">
    <source>
        <dbReference type="SAM" id="Phobius"/>
    </source>
</evidence>
<name>A0A0P6SKX2_9STRE</name>
<keyword evidence="1" id="KW-1133">Transmembrane helix</keyword>
<sequence>MISYEKVRQALRTSTIVIIILNIIGVLLSVIGFVAVLYVSTQFDNEEFRATLPPEQLSNLENGILLGPFAIFIFVLSFIVLITIVGLSFRNLSKIKQQLPVSLVPYILGIVYCTFNFVNQFFSEYSLWAVIILLAQLALYGFALYKAKVLNDGQKQNDLFV</sequence>
<dbReference type="EMBL" id="LHQM01000025">
    <property type="protein sequence ID" value="KPJ22176.1"/>
    <property type="molecule type" value="Genomic_DNA"/>
</dbReference>
<dbReference type="Proteomes" id="UP000049578">
    <property type="component" value="Unassembled WGS sequence"/>
</dbReference>
<feature type="transmembrane region" description="Helical" evidence="1">
    <location>
        <begin position="125"/>
        <end position="145"/>
    </location>
</feature>
<evidence type="ECO:0000313" key="2">
    <source>
        <dbReference type="EMBL" id="KPJ22176.1"/>
    </source>
</evidence>
<keyword evidence="1" id="KW-0812">Transmembrane</keyword>
<dbReference type="PATRIC" id="fig|119224.3.peg.738"/>
<dbReference type="RefSeq" id="WP_054278924.1">
    <property type="nucleotide sequence ID" value="NZ_LHQM01000025.1"/>
</dbReference>